<dbReference type="GO" id="GO:0000160">
    <property type="term" value="P:phosphorelay signal transduction system"/>
    <property type="evidence" value="ECO:0007669"/>
    <property type="project" value="InterPro"/>
</dbReference>
<evidence type="ECO:0000313" key="3">
    <source>
        <dbReference type="EMBL" id="VFK28042.1"/>
    </source>
</evidence>
<dbReference type="InterPro" id="IPR029016">
    <property type="entry name" value="GAF-like_dom_sf"/>
</dbReference>
<dbReference type="Gene3D" id="3.40.50.2300">
    <property type="match status" value="1"/>
</dbReference>
<feature type="modified residue" description="4-aspartylphosphate" evidence="1">
    <location>
        <position position="53"/>
    </location>
</feature>
<evidence type="ECO:0000259" key="2">
    <source>
        <dbReference type="PROSITE" id="PS50110"/>
    </source>
</evidence>
<dbReference type="EMBL" id="CAADFO010000032">
    <property type="protein sequence ID" value="VFK28042.1"/>
    <property type="molecule type" value="Genomic_DNA"/>
</dbReference>
<dbReference type="Pfam" id="PF00072">
    <property type="entry name" value="Response_reg"/>
    <property type="match status" value="1"/>
</dbReference>
<dbReference type="Gene3D" id="3.30.450.40">
    <property type="match status" value="1"/>
</dbReference>
<dbReference type="PROSITE" id="PS50110">
    <property type="entry name" value="RESPONSE_REGULATORY"/>
    <property type="match status" value="1"/>
</dbReference>
<dbReference type="AlphaFoldDB" id="A0A450XFF8"/>
<gene>
    <name evidence="3" type="ORF">BECKMB1821G_GA0114241_103223</name>
</gene>
<feature type="domain" description="Response regulatory" evidence="2">
    <location>
        <begin position="4"/>
        <end position="118"/>
    </location>
</feature>
<proteinExistence type="predicted"/>
<dbReference type="SMART" id="SM00448">
    <property type="entry name" value="REC"/>
    <property type="match status" value="1"/>
</dbReference>
<dbReference type="InterPro" id="IPR011006">
    <property type="entry name" value="CheY-like_superfamily"/>
</dbReference>
<keyword evidence="1" id="KW-0597">Phosphoprotein</keyword>
<sequence>MPQKLLVIDDSAAFREAITWAGEDHGWMVHANDDLERVQDWLAQHAPDVVLLDWQLPGQQRRKYAELLEGHRLTERTLLLSGAMNDERRAFITEYGLAGGRLKPLDLNRFEEEIRLPDSTALMNAGKGGSTFSDEQLVAMIHKIPAAVDILDGNLDIFWSNERAKQEEITREQRLIMKWLQVELDDETKAKRNIVRRLDWDGKRERFLESKLYRINNDFYVLERDWRDQNEQLYDHAFLNLEDGKDLALDDWLQAVARLLAQRYAISRFRVYKISPLPYTEGLESTQTPLVEPKFQTGGGIEPEVESWLRGGFEPRQIPHIEKARHPGYKPAPMFVDDKEDTGVDKSLARVRYGETGTSHVLFPVRTVGGIVALLALDRRLDHVRELQGFDREVVQLAMRMASDDAGALSHEQWPLMRGLIEDIGRRVGIWLREDEERRIANWHTSISNVLINTFAATVNSPEMTYEGISQVFILLARAWNEEKISGIIQGSTPFSEQAQKGVPISDWYLALINDDTHWQVVAGWGEAYEIYRQQEEQMPGPPPRLVADQKAWKALMIQDFQSWSRKARGVSHNDTNGDGETGKAIGSWLAVPMQAEGRIRAAMVVHSPHAHYFTAFHTRLMEDAARGLLPLLAAAMRETRARSAFTAAVMHEIKNDSHAALMLLDQAQGGDDQAVCAESLIEMRHHLESLNDLGEDTLDVFQIGRSRYIQKWRHDDRDMLTTPGELIKNAILGWHILYEDTKLDVQLPEDLAARKIRVSRTLAFKRVLRVLLHNAFRHGFDWVHVGVELQDGVDVAGELKLTIRNGAYDDVISNLNRTFGSATDNPGASPLIRGRLGLAVARQLTLEARGALSKLQYEQQNEDEGEATIILSWPIRMVS</sequence>
<evidence type="ECO:0000256" key="1">
    <source>
        <dbReference type="PROSITE-ProRule" id="PRU00169"/>
    </source>
</evidence>
<dbReference type="SUPFAM" id="SSF55781">
    <property type="entry name" value="GAF domain-like"/>
    <property type="match status" value="1"/>
</dbReference>
<organism evidence="3">
    <name type="scientific">Candidatus Kentrum sp. MB</name>
    <dbReference type="NCBI Taxonomy" id="2138164"/>
    <lineage>
        <taxon>Bacteria</taxon>
        <taxon>Pseudomonadati</taxon>
        <taxon>Pseudomonadota</taxon>
        <taxon>Gammaproteobacteria</taxon>
        <taxon>Candidatus Kentrum</taxon>
    </lineage>
</organism>
<accession>A0A450XFF8</accession>
<reference evidence="3" key="1">
    <citation type="submission" date="2019-02" db="EMBL/GenBank/DDBJ databases">
        <authorList>
            <person name="Gruber-Vodicka R. H."/>
            <person name="Seah K. B. B."/>
        </authorList>
    </citation>
    <scope>NUCLEOTIDE SEQUENCE</scope>
    <source>
        <strain evidence="3">BECK_BZ197</strain>
    </source>
</reference>
<dbReference type="InterPro" id="IPR001789">
    <property type="entry name" value="Sig_transdc_resp-reg_receiver"/>
</dbReference>
<dbReference type="SUPFAM" id="SSF52172">
    <property type="entry name" value="CheY-like"/>
    <property type="match status" value="1"/>
</dbReference>
<dbReference type="CDD" id="cd00156">
    <property type="entry name" value="REC"/>
    <property type="match status" value="1"/>
</dbReference>
<name>A0A450XFF8_9GAMM</name>
<protein>
    <submittedName>
        <fullName evidence="3">Response regulator receiver domain-containing protein</fullName>
    </submittedName>
</protein>